<reference evidence="2" key="2">
    <citation type="submission" date="2020-09" db="EMBL/GenBank/DDBJ databases">
        <authorList>
            <person name="Sun Q."/>
            <person name="Zhou Y."/>
        </authorList>
    </citation>
    <scope>NUCLEOTIDE SEQUENCE</scope>
    <source>
        <strain evidence="2">CGMCC 1.15360</strain>
    </source>
</reference>
<reference evidence="2" key="1">
    <citation type="journal article" date="2014" name="Int. J. Syst. Evol. Microbiol.">
        <title>Complete genome sequence of Corynebacterium casei LMG S-19264T (=DSM 44701T), isolated from a smear-ripened cheese.</title>
        <authorList>
            <consortium name="US DOE Joint Genome Institute (JGI-PGF)"/>
            <person name="Walter F."/>
            <person name="Albersmeier A."/>
            <person name="Kalinowski J."/>
            <person name="Ruckert C."/>
        </authorList>
    </citation>
    <scope>NUCLEOTIDE SEQUENCE</scope>
    <source>
        <strain evidence="2">CGMCC 1.15360</strain>
    </source>
</reference>
<feature type="domain" description="DAGKc" evidence="1">
    <location>
        <begin position="2"/>
        <end position="134"/>
    </location>
</feature>
<comment type="caution">
    <text evidence="2">The sequence shown here is derived from an EMBL/GenBank/DDBJ whole genome shotgun (WGS) entry which is preliminary data.</text>
</comment>
<dbReference type="SUPFAM" id="SSF111331">
    <property type="entry name" value="NAD kinase/diacylglycerol kinase-like"/>
    <property type="match status" value="1"/>
</dbReference>
<dbReference type="Proteomes" id="UP000612349">
    <property type="component" value="Unassembled WGS sequence"/>
</dbReference>
<accession>A0A917DRL4</accession>
<evidence type="ECO:0000313" key="2">
    <source>
        <dbReference type="EMBL" id="GGD60327.1"/>
    </source>
</evidence>
<gene>
    <name evidence="2" type="ORF">GCM10010990_07180</name>
</gene>
<proteinExistence type="predicted"/>
<dbReference type="InterPro" id="IPR017438">
    <property type="entry name" value="ATP-NAD_kinase_N"/>
</dbReference>
<dbReference type="InterPro" id="IPR016064">
    <property type="entry name" value="NAD/diacylglycerol_kinase_sf"/>
</dbReference>
<dbReference type="RefSeq" id="WP_066773480.1">
    <property type="nucleotide sequence ID" value="NZ_BMIP01000001.1"/>
</dbReference>
<organism evidence="2 3">
    <name type="scientific">Croceicoccus mobilis</name>
    <dbReference type="NCBI Taxonomy" id="1703339"/>
    <lineage>
        <taxon>Bacteria</taxon>
        <taxon>Pseudomonadati</taxon>
        <taxon>Pseudomonadota</taxon>
        <taxon>Alphaproteobacteria</taxon>
        <taxon>Sphingomonadales</taxon>
        <taxon>Erythrobacteraceae</taxon>
        <taxon>Croceicoccus</taxon>
    </lineage>
</organism>
<dbReference type="Gene3D" id="3.40.50.10330">
    <property type="entry name" value="Probable inorganic polyphosphate/atp-NAD kinase, domain 1"/>
    <property type="match status" value="1"/>
</dbReference>
<sequence>MTDTANIWLVANPASGSNDEEALKALKSQCEERGLCLTRRIAFPREDLPTPAELDEAGIGIVAVFAGDGTINALITALEGWRGAVLVLPGGTMNLLSIRLHGEKTSSQIVDDVSRGATRRVRPAIVRCEAGTALAGLLVGPATAWGDVREAMRDIDIPGFVGETIAAVEKSTAGEMVRCVEPPAGSPDGYPLLMFTPEGLNDVGGADGHFSLKAYHADNVGDFMKQGLAIMRRNFREGPHDDLGNFEAMTLESAEGGALALLIDGEAAEISATARFETATCGVDLIATARG</sequence>
<keyword evidence="3" id="KW-1185">Reference proteome</keyword>
<dbReference type="GO" id="GO:0016301">
    <property type="term" value="F:kinase activity"/>
    <property type="evidence" value="ECO:0007669"/>
    <property type="project" value="InterPro"/>
</dbReference>
<protein>
    <recommendedName>
        <fullName evidence="1">DAGKc domain-containing protein</fullName>
    </recommendedName>
</protein>
<dbReference type="AlphaFoldDB" id="A0A917DRL4"/>
<dbReference type="EMBL" id="BMIP01000001">
    <property type="protein sequence ID" value="GGD60327.1"/>
    <property type="molecule type" value="Genomic_DNA"/>
</dbReference>
<evidence type="ECO:0000313" key="3">
    <source>
        <dbReference type="Proteomes" id="UP000612349"/>
    </source>
</evidence>
<dbReference type="InterPro" id="IPR001206">
    <property type="entry name" value="Diacylglycerol_kinase_cat_dom"/>
</dbReference>
<evidence type="ECO:0000259" key="1">
    <source>
        <dbReference type="PROSITE" id="PS50146"/>
    </source>
</evidence>
<name>A0A917DRL4_9SPHN</name>
<dbReference type="Pfam" id="PF00781">
    <property type="entry name" value="DAGK_cat"/>
    <property type="match status" value="1"/>
</dbReference>
<dbReference type="PROSITE" id="PS50146">
    <property type="entry name" value="DAGK"/>
    <property type="match status" value="1"/>
</dbReference>